<organism evidence="1 2">
    <name type="scientific">Verticillium longisporum</name>
    <name type="common">Verticillium dahliae var. longisporum</name>
    <dbReference type="NCBI Taxonomy" id="100787"/>
    <lineage>
        <taxon>Eukaryota</taxon>
        <taxon>Fungi</taxon>
        <taxon>Dikarya</taxon>
        <taxon>Ascomycota</taxon>
        <taxon>Pezizomycotina</taxon>
        <taxon>Sordariomycetes</taxon>
        <taxon>Hypocreomycetidae</taxon>
        <taxon>Glomerellales</taxon>
        <taxon>Plectosphaerellaceae</taxon>
        <taxon>Verticillium</taxon>
    </lineage>
</organism>
<accession>A0A0G4KTK1</accession>
<sequence length="226" mass="23584">MSRRRLACLIRVHALVVNTPSPLRNARLANLQDLTGQAVIAAQHRPRRAVGLDKGDLELRAKDLERRLGRVDRGEQRHLGAVALGRRRVRGRQVKRQGPLGKGNLGIVLANLLEKEGGDDGRGRLVEVGADRLENLFAAGLDVAVLVLLAAADKEVALLGLAALNLHELVKLEDAALAAAVALAALVEDGHARVVDARLVAVAGAGVFGAAGLAAADGIGGDGERG</sequence>
<dbReference type="EMBL" id="CVQH01004446">
    <property type="protein sequence ID" value="CRK13138.1"/>
    <property type="molecule type" value="Genomic_DNA"/>
</dbReference>
<evidence type="ECO:0000313" key="2">
    <source>
        <dbReference type="Proteomes" id="UP000044602"/>
    </source>
</evidence>
<protein>
    <submittedName>
        <fullName evidence="1">Uncharacterized protein</fullName>
    </submittedName>
</protein>
<dbReference type="Proteomes" id="UP000044602">
    <property type="component" value="Unassembled WGS sequence"/>
</dbReference>
<name>A0A0G4KTK1_VERLO</name>
<dbReference type="AlphaFoldDB" id="A0A0G4KTK1"/>
<evidence type="ECO:0000313" key="1">
    <source>
        <dbReference type="EMBL" id="CRK13138.1"/>
    </source>
</evidence>
<keyword evidence="2" id="KW-1185">Reference proteome</keyword>
<gene>
    <name evidence="1" type="ORF">BN1708_002498</name>
</gene>
<reference evidence="1 2" key="1">
    <citation type="submission" date="2015-05" db="EMBL/GenBank/DDBJ databases">
        <authorList>
            <person name="Wang D.B."/>
            <person name="Wang M."/>
        </authorList>
    </citation>
    <scope>NUCLEOTIDE SEQUENCE [LARGE SCALE GENOMIC DNA]</scope>
    <source>
        <strain evidence="1">VL1</strain>
    </source>
</reference>
<feature type="non-terminal residue" evidence="1">
    <location>
        <position position="226"/>
    </location>
</feature>
<proteinExistence type="predicted"/>